<feature type="signal peptide" evidence="3">
    <location>
        <begin position="1"/>
        <end position="21"/>
    </location>
</feature>
<evidence type="ECO:0000313" key="6">
    <source>
        <dbReference type="Proteomes" id="UP000291116"/>
    </source>
</evidence>
<dbReference type="Proteomes" id="UP000291116">
    <property type="component" value="Unassembled WGS sequence"/>
</dbReference>
<dbReference type="InterPro" id="IPR006843">
    <property type="entry name" value="PAP/fibrillin_dom"/>
</dbReference>
<dbReference type="Pfam" id="PF04755">
    <property type="entry name" value="PAP_fibrillin"/>
    <property type="match status" value="1"/>
</dbReference>
<dbReference type="PANTHER" id="PTHR31906">
    <property type="entry name" value="PLASTID-LIPID-ASSOCIATED PROTEIN 4, CHLOROPLASTIC-RELATED"/>
    <property type="match status" value="1"/>
</dbReference>
<name>A0A448YUY8_9STRA</name>
<feature type="chain" id="PRO_5019210890" description="Plastid lipid-associated protein/fibrillin conserved domain-containing protein" evidence="3">
    <location>
        <begin position="22"/>
        <end position="202"/>
    </location>
</feature>
<sequence length="202" mass="22464">MNLSGMKLCGCIALLPSSTLAFFLKNLARSEPRNSALLPELERLIAASDSGIDGSYEESIKDTMVEISKSREGDQRESLPGRWELIFTTEKEVNFFKTSWPFAEVSLITQRLDITDEKFVNNVIGFKGGAEFAVTGSAGPVDGDDEYDRVAFEFTSAKAVVWGVEISLPPLGTGWFDTMYCDDTYRLSRDSRGDWSVFKRIG</sequence>
<dbReference type="EMBL" id="CAACVS010000002">
    <property type="protein sequence ID" value="VEU33569.1"/>
    <property type="molecule type" value="Genomic_DNA"/>
</dbReference>
<evidence type="ECO:0000256" key="1">
    <source>
        <dbReference type="ARBA" id="ARBA00004474"/>
    </source>
</evidence>
<evidence type="ECO:0000313" key="5">
    <source>
        <dbReference type="EMBL" id="VEU33569.1"/>
    </source>
</evidence>
<protein>
    <recommendedName>
        <fullName evidence="4">Plastid lipid-associated protein/fibrillin conserved domain-containing protein</fullName>
    </recommendedName>
</protein>
<evidence type="ECO:0000259" key="4">
    <source>
        <dbReference type="Pfam" id="PF04755"/>
    </source>
</evidence>
<dbReference type="OrthoDB" id="423069at2759"/>
<gene>
    <name evidence="5" type="ORF">PSNMU_V1.4_AUG-EV-PASAV3_0001130</name>
</gene>
<comment type="subcellular location">
    <subcellularLocation>
        <location evidence="1">Plastid</location>
    </subcellularLocation>
</comment>
<keyword evidence="2" id="KW-0934">Plastid</keyword>
<proteinExistence type="predicted"/>
<keyword evidence="6" id="KW-1185">Reference proteome</keyword>
<evidence type="ECO:0000256" key="3">
    <source>
        <dbReference type="SAM" id="SignalP"/>
    </source>
</evidence>
<feature type="domain" description="Plastid lipid-associated protein/fibrillin conserved" evidence="4">
    <location>
        <begin position="74"/>
        <end position="198"/>
    </location>
</feature>
<accession>A0A448YUY8</accession>
<organism evidence="5 6">
    <name type="scientific">Pseudo-nitzschia multistriata</name>
    <dbReference type="NCBI Taxonomy" id="183589"/>
    <lineage>
        <taxon>Eukaryota</taxon>
        <taxon>Sar</taxon>
        <taxon>Stramenopiles</taxon>
        <taxon>Ochrophyta</taxon>
        <taxon>Bacillariophyta</taxon>
        <taxon>Bacillariophyceae</taxon>
        <taxon>Bacillariophycidae</taxon>
        <taxon>Bacillariales</taxon>
        <taxon>Bacillariaceae</taxon>
        <taxon>Pseudo-nitzschia</taxon>
    </lineage>
</organism>
<evidence type="ECO:0000256" key="2">
    <source>
        <dbReference type="ARBA" id="ARBA00022640"/>
    </source>
</evidence>
<dbReference type="AlphaFoldDB" id="A0A448YUY8"/>
<reference evidence="5 6" key="1">
    <citation type="submission" date="2019-01" db="EMBL/GenBank/DDBJ databases">
        <authorList>
            <person name="Ferrante I. M."/>
        </authorList>
    </citation>
    <scope>NUCLEOTIDE SEQUENCE [LARGE SCALE GENOMIC DNA]</scope>
    <source>
        <strain evidence="5 6">B856</strain>
    </source>
</reference>
<dbReference type="GO" id="GO:0009536">
    <property type="term" value="C:plastid"/>
    <property type="evidence" value="ECO:0007669"/>
    <property type="project" value="UniProtKB-SubCell"/>
</dbReference>
<keyword evidence="3" id="KW-0732">Signal</keyword>
<dbReference type="InterPro" id="IPR039633">
    <property type="entry name" value="PAP"/>
</dbReference>